<dbReference type="EMBL" id="JARKHS020009094">
    <property type="protein sequence ID" value="KAK8780205.1"/>
    <property type="molecule type" value="Genomic_DNA"/>
</dbReference>
<dbReference type="Proteomes" id="UP001321473">
    <property type="component" value="Unassembled WGS sequence"/>
</dbReference>
<evidence type="ECO:0000256" key="1">
    <source>
        <dbReference type="SAM" id="MobiDB-lite"/>
    </source>
</evidence>
<evidence type="ECO:0008006" key="5">
    <source>
        <dbReference type="Google" id="ProtNLM"/>
    </source>
</evidence>
<keyword evidence="4" id="KW-1185">Reference proteome</keyword>
<organism evidence="3 4">
    <name type="scientific">Amblyomma americanum</name>
    <name type="common">Lone star tick</name>
    <dbReference type="NCBI Taxonomy" id="6943"/>
    <lineage>
        <taxon>Eukaryota</taxon>
        <taxon>Metazoa</taxon>
        <taxon>Ecdysozoa</taxon>
        <taxon>Arthropoda</taxon>
        <taxon>Chelicerata</taxon>
        <taxon>Arachnida</taxon>
        <taxon>Acari</taxon>
        <taxon>Parasitiformes</taxon>
        <taxon>Ixodida</taxon>
        <taxon>Ixodoidea</taxon>
        <taxon>Ixodidae</taxon>
        <taxon>Amblyomminae</taxon>
        <taxon>Amblyomma</taxon>
    </lineage>
</organism>
<sequence>MARCFPTLLFMALLVTSGVQTSDCAKLIIPPESVLQKPVQRLTLSSDSEAKESNHAGTLQGSIQSSSISSDNDEKESGEESRPSPASTADNVEENIVRKEAPLIRDIEEKMREGRETERNLTATRDVIRREMDGGGGTGAAEGEDRDQMEKRLRELDGHIGQLHSKNKVAEEKFRNFIGSIDSGKIHDQQQAHNRLRDISHFVDTGVIGSVKGSKVAFGGVVNLYRRIKGGIRHIFHSLLGLRQPQMTAGLNLLAGI</sequence>
<dbReference type="AlphaFoldDB" id="A0AAQ4F015"/>
<protein>
    <recommendedName>
        <fullName evidence="5">Secreted protein</fullName>
    </recommendedName>
</protein>
<comment type="caution">
    <text evidence="3">The sequence shown here is derived from an EMBL/GenBank/DDBJ whole genome shotgun (WGS) entry which is preliminary data.</text>
</comment>
<reference evidence="3 4" key="1">
    <citation type="journal article" date="2023" name="Arcadia Sci">
        <title>De novo assembly of a long-read Amblyomma americanum tick genome.</title>
        <authorList>
            <person name="Chou S."/>
            <person name="Poskanzer K.E."/>
            <person name="Rollins M."/>
            <person name="Thuy-Boun P.S."/>
        </authorList>
    </citation>
    <scope>NUCLEOTIDE SEQUENCE [LARGE SCALE GENOMIC DNA]</scope>
    <source>
        <strain evidence="3">F_SG_1</strain>
        <tissue evidence="3">Salivary glands</tissue>
    </source>
</reference>
<proteinExistence type="predicted"/>
<name>A0AAQ4F015_AMBAM</name>
<keyword evidence="2" id="KW-0732">Signal</keyword>
<accession>A0AAQ4F015</accession>
<evidence type="ECO:0000313" key="4">
    <source>
        <dbReference type="Proteomes" id="UP001321473"/>
    </source>
</evidence>
<gene>
    <name evidence="3" type="ORF">V5799_018449</name>
</gene>
<feature type="region of interest" description="Disordered" evidence="1">
    <location>
        <begin position="45"/>
        <end position="100"/>
    </location>
</feature>
<evidence type="ECO:0000313" key="3">
    <source>
        <dbReference type="EMBL" id="KAK8780205.1"/>
    </source>
</evidence>
<evidence type="ECO:0000256" key="2">
    <source>
        <dbReference type="SAM" id="SignalP"/>
    </source>
</evidence>
<feature type="chain" id="PRO_5042984128" description="Secreted protein" evidence="2">
    <location>
        <begin position="22"/>
        <end position="257"/>
    </location>
</feature>
<feature type="signal peptide" evidence="2">
    <location>
        <begin position="1"/>
        <end position="21"/>
    </location>
</feature>